<dbReference type="Gene3D" id="3.30.2270.10">
    <property type="entry name" value="Folate-binding superfamily"/>
    <property type="match status" value="1"/>
</dbReference>
<dbReference type="Proteomes" id="UP000294911">
    <property type="component" value="Unassembled WGS sequence"/>
</dbReference>
<sequence>MIQLPCPWCGPRNVTEFSHEGEPATRPDPGTATPEQWRGYLYFRRNARGWTEETWYHSAGCRRFFRLRRDTVSNTALPAGERAEGSA</sequence>
<reference evidence="1 2" key="1">
    <citation type="submission" date="2019-03" db="EMBL/GenBank/DDBJ databases">
        <title>Genomic Encyclopedia of Type Strains, Phase IV (KMG-IV): sequencing the most valuable type-strain genomes for metagenomic binning, comparative biology and taxonomic classification.</title>
        <authorList>
            <person name="Goeker M."/>
        </authorList>
    </citation>
    <scope>NUCLEOTIDE SEQUENCE [LARGE SCALE GENOMIC DNA]</scope>
    <source>
        <strain evidence="1 2">DSM 45765</strain>
    </source>
</reference>
<proteinExistence type="predicted"/>
<dbReference type="GO" id="GO:0008115">
    <property type="term" value="F:sarcosine oxidase activity"/>
    <property type="evidence" value="ECO:0007669"/>
    <property type="project" value="InterPro"/>
</dbReference>
<evidence type="ECO:0000313" key="2">
    <source>
        <dbReference type="Proteomes" id="UP000294911"/>
    </source>
</evidence>
<dbReference type="RefSeq" id="WP_132880539.1">
    <property type="nucleotide sequence ID" value="NZ_SLXQ01000020.1"/>
</dbReference>
<protein>
    <submittedName>
        <fullName evidence="1">N-methylglutamate dehydrogenase subunit B</fullName>
    </submittedName>
</protein>
<dbReference type="AlphaFoldDB" id="A0A4R2Q553"/>
<gene>
    <name evidence="1" type="ORF">EV191_12056</name>
</gene>
<name>A0A4R2Q553_9PSEU</name>
<dbReference type="EMBL" id="SLXQ01000020">
    <property type="protein sequence ID" value="TCP43902.1"/>
    <property type="molecule type" value="Genomic_DNA"/>
</dbReference>
<dbReference type="OrthoDB" id="7159274at2"/>
<evidence type="ECO:0000313" key="1">
    <source>
        <dbReference type="EMBL" id="TCP43902.1"/>
    </source>
</evidence>
<keyword evidence="2" id="KW-1185">Reference proteome</keyword>
<accession>A0A4R2Q553</accession>
<dbReference type="Pfam" id="PF04267">
    <property type="entry name" value="SoxD"/>
    <property type="match status" value="1"/>
</dbReference>
<organism evidence="1 2">
    <name type="scientific">Tamaricihabitans halophyticus</name>
    <dbReference type="NCBI Taxonomy" id="1262583"/>
    <lineage>
        <taxon>Bacteria</taxon>
        <taxon>Bacillati</taxon>
        <taxon>Actinomycetota</taxon>
        <taxon>Actinomycetes</taxon>
        <taxon>Pseudonocardiales</taxon>
        <taxon>Pseudonocardiaceae</taxon>
        <taxon>Tamaricihabitans</taxon>
    </lineage>
</organism>
<comment type="caution">
    <text evidence="1">The sequence shown here is derived from an EMBL/GenBank/DDBJ whole genome shotgun (WGS) entry which is preliminary data.</text>
</comment>
<dbReference type="GO" id="GO:0046653">
    <property type="term" value="P:tetrahydrofolate metabolic process"/>
    <property type="evidence" value="ECO:0007669"/>
    <property type="project" value="InterPro"/>
</dbReference>
<dbReference type="InterPro" id="IPR006279">
    <property type="entry name" value="SoxD"/>
</dbReference>
<dbReference type="InterPro" id="IPR038561">
    <property type="entry name" value="SoxD_sf"/>
</dbReference>